<evidence type="ECO:0000313" key="6">
    <source>
        <dbReference type="EMBL" id="UWP95305.1"/>
    </source>
</evidence>
<feature type="transmembrane region" description="Helical" evidence="5">
    <location>
        <begin position="193"/>
        <end position="215"/>
    </location>
</feature>
<sequence>MTELLAKLLPLGLALLMLVVGLRLSPRDFAVVFRNPKALGIGLLVQMVTLPVLAYLLGQALGLSPVMQAGLVLVAAAPGGVTSNYIAHLARADLALSTGMTLVTTLLASVSIPAVLAFFDVAGFSGIASIAKLSGAMLAVSIVPMLLGMGLGAVSRVWQARLARVLEPMAKAIFAAMVLATFVQNWGPMQDNLAEVGMAVVALNLGALALAAMAARATNLGWSQARAIMVEASLQNVAVAMFVAGSVLAQPALMVPGLLYAVMMNISAVVQIYLGQKEGAGVPA</sequence>
<gene>
    <name evidence="6" type="ORF">K3X48_14215</name>
</gene>
<dbReference type="EMBL" id="CP080776">
    <property type="protein sequence ID" value="UWP95305.1"/>
    <property type="molecule type" value="Genomic_DNA"/>
</dbReference>
<evidence type="ECO:0008006" key="8">
    <source>
        <dbReference type="Google" id="ProtNLM"/>
    </source>
</evidence>
<dbReference type="Pfam" id="PF01758">
    <property type="entry name" value="SBF"/>
    <property type="match status" value="1"/>
</dbReference>
<proteinExistence type="predicted"/>
<dbReference type="InterPro" id="IPR038770">
    <property type="entry name" value="Na+/solute_symporter_sf"/>
</dbReference>
<feature type="transmembrane region" description="Helical" evidence="5">
    <location>
        <begin position="170"/>
        <end position="187"/>
    </location>
</feature>
<evidence type="ECO:0000256" key="2">
    <source>
        <dbReference type="ARBA" id="ARBA00022692"/>
    </source>
</evidence>
<feature type="transmembrane region" description="Helical" evidence="5">
    <location>
        <begin position="227"/>
        <end position="248"/>
    </location>
</feature>
<comment type="subcellular location">
    <subcellularLocation>
        <location evidence="1">Membrane</location>
        <topology evidence="1">Multi-pass membrane protein</topology>
    </subcellularLocation>
</comment>
<feature type="transmembrane region" description="Helical" evidence="5">
    <location>
        <begin position="6"/>
        <end position="26"/>
    </location>
</feature>
<dbReference type="InterPro" id="IPR002657">
    <property type="entry name" value="BilAc:Na_symport/Acr3"/>
</dbReference>
<organism evidence="6 7">
    <name type="scientific">Aliiroseovarius crassostreae</name>
    <dbReference type="NCBI Taxonomy" id="154981"/>
    <lineage>
        <taxon>Bacteria</taxon>
        <taxon>Pseudomonadati</taxon>
        <taxon>Pseudomonadota</taxon>
        <taxon>Alphaproteobacteria</taxon>
        <taxon>Rhodobacterales</taxon>
        <taxon>Paracoccaceae</taxon>
        <taxon>Aliiroseovarius</taxon>
    </lineage>
</organism>
<dbReference type="InterPro" id="IPR004710">
    <property type="entry name" value="Bilac:Na_transpt"/>
</dbReference>
<feature type="transmembrane region" description="Helical" evidence="5">
    <location>
        <begin position="38"/>
        <end position="57"/>
    </location>
</feature>
<keyword evidence="2 5" id="KW-0812">Transmembrane</keyword>
<accession>A0A9Q9HEJ1</accession>
<dbReference type="Proteomes" id="UP001057991">
    <property type="component" value="Chromosome"/>
</dbReference>
<evidence type="ECO:0000256" key="4">
    <source>
        <dbReference type="ARBA" id="ARBA00023136"/>
    </source>
</evidence>
<dbReference type="PANTHER" id="PTHR10361:SF24">
    <property type="entry name" value="P3 PROTEIN"/>
    <property type="match status" value="1"/>
</dbReference>
<protein>
    <recommendedName>
        <fullName evidence="8">Bile acid:sodium symporter</fullName>
    </recommendedName>
</protein>
<feature type="transmembrane region" description="Helical" evidence="5">
    <location>
        <begin position="69"/>
        <end position="87"/>
    </location>
</feature>
<dbReference type="Gene3D" id="1.20.1530.20">
    <property type="match status" value="1"/>
</dbReference>
<dbReference type="RefSeq" id="WP_259805993.1">
    <property type="nucleotide sequence ID" value="NZ_CP080776.1"/>
</dbReference>
<keyword evidence="3 5" id="KW-1133">Transmembrane helix</keyword>
<reference evidence="6" key="1">
    <citation type="submission" date="2021-08" db="EMBL/GenBank/DDBJ databases">
        <authorList>
            <person name="Nwanade C."/>
            <person name="Wang M."/>
            <person name="Masoudi A."/>
            <person name="Yu Z."/>
            <person name="Liu J."/>
        </authorList>
    </citation>
    <scope>NUCLEOTIDE SEQUENCE</scope>
    <source>
        <strain evidence="6">S056</strain>
    </source>
</reference>
<dbReference type="AlphaFoldDB" id="A0A9Q9HEJ1"/>
<dbReference type="PANTHER" id="PTHR10361">
    <property type="entry name" value="SODIUM-BILE ACID COTRANSPORTER"/>
    <property type="match status" value="1"/>
</dbReference>
<name>A0A9Q9HEJ1_9RHOB</name>
<evidence type="ECO:0000256" key="3">
    <source>
        <dbReference type="ARBA" id="ARBA00022989"/>
    </source>
</evidence>
<evidence type="ECO:0000256" key="5">
    <source>
        <dbReference type="SAM" id="Phobius"/>
    </source>
</evidence>
<evidence type="ECO:0000313" key="7">
    <source>
        <dbReference type="Proteomes" id="UP001057991"/>
    </source>
</evidence>
<feature type="transmembrane region" description="Helical" evidence="5">
    <location>
        <begin position="94"/>
        <end position="116"/>
    </location>
</feature>
<dbReference type="GO" id="GO:0016020">
    <property type="term" value="C:membrane"/>
    <property type="evidence" value="ECO:0007669"/>
    <property type="project" value="UniProtKB-SubCell"/>
</dbReference>
<keyword evidence="4 5" id="KW-0472">Membrane</keyword>
<feature type="transmembrane region" description="Helical" evidence="5">
    <location>
        <begin position="136"/>
        <end position="158"/>
    </location>
</feature>
<feature type="transmembrane region" description="Helical" evidence="5">
    <location>
        <begin position="254"/>
        <end position="274"/>
    </location>
</feature>
<evidence type="ECO:0000256" key="1">
    <source>
        <dbReference type="ARBA" id="ARBA00004141"/>
    </source>
</evidence>